<dbReference type="Pfam" id="PF00750">
    <property type="entry name" value="tRNA-synt_1d"/>
    <property type="match status" value="1"/>
</dbReference>
<dbReference type="InterPro" id="IPR036695">
    <property type="entry name" value="Arg-tRNA-synth_N_sf"/>
</dbReference>
<evidence type="ECO:0000256" key="7">
    <source>
        <dbReference type="ARBA" id="ARBA00022840"/>
    </source>
</evidence>
<dbReference type="Pfam" id="PF05746">
    <property type="entry name" value="DALR_1"/>
    <property type="match status" value="1"/>
</dbReference>
<dbReference type="InterPro" id="IPR001278">
    <property type="entry name" value="Arg-tRNA-ligase"/>
</dbReference>
<evidence type="ECO:0000256" key="10">
    <source>
        <dbReference type="ARBA" id="ARBA00049339"/>
    </source>
</evidence>
<dbReference type="InterPro" id="IPR001412">
    <property type="entry name" value="aa-tRNA-synth_I_CS"/>
</dbReference>
<dbReference type="PROSITE" id="PS00178">
    <property type="entry name" value="AA_TRNA_LIGASE_I"/>
    <property type="match status" value="1"/>
</dbReference>
<evidence type="ECO:0000256" key="2">
    <source>
        <dbReference type="ARBA" id="ARBA00005594"/>
    </source>
</evidence>
<dbReference type="PANTHER" id="PTHR11956:SF5">
    <property type="entry name" value="ARGININE--TRNA LIGASE, CYTOPLASMIC"/>
    <property type="match status" value="1"/>
</dbReference>
<dbReference type="CDD" id="cd00671">
    <property type="entry name" value="ArgRS_core"/>
    <property type="match status" value="1"/>
</dbReference>
<comment type="caution">
    <text evidence="15">The sequence shown here is derived from an EMBL/GenBank/DDBJ whole genome shotgun (WGS) entry which is preliminary data.</text>
</comment>
<comment type="caution">
    <text evidence="11">Lacks conserved residue(s) required for the propagation of feature annotation.</text>
</comment>
<organism evidence="15 16">
    <name type="scientific">Sorangium cellulosum</name>
    <name type="common">Polyangium cellulosum</name>
    <dbReference type="NCBI Taxonomy" id="56"/>
    <lineage>
        <taxon>Bacteria</taxon>
        <taxon>Pseudomonadati</taxon>
        <taxon>Myxococcota</taxon>
        <taxon>Polyangia</taxon>
        <taxon>Polyangiales</taxon>
        <taxon>Polyangiaceae</taxon>
        <taxon>Sorangium</taxon>
    </lineage>
</organism>
<dbReference type="SUPFAM" id="SSF55190">
    <property type="entry name" value="Arginyl-tRNA synthetase (ArgRS), N-terminal 'additional' domain"/>
    <property type="match status" value="1"/>
</dbReference>
<dbReference type="GO" id="GO:0005737">
    <property type="term" value="C:cytoplasm"/>
    <property type="evidence" value="ECO:0007669"/>
    <property type="project" value="UniProtKB-SubCell"/>
</dbReference>
<dbReference type="SMART" id="SM00836">
    <property type="entry name" value="DALR_1"/>
    <property type="match status" value="1"/>
</dbReference>
<comment type="subunit">
    <text evidence="3 11">Monomer.</text>
</comment>
<keyword evidence="7 11" id="KW-0067">ATP-binding</keyword>
<dbReference type="InterPro" id="IPR005148">
    <property type="entry name" value="Arg-tRNA-synth_N"/>
</dbReference>
<evidence type="ECO:0000256" key="9">
    <source>
        <dbReference type="ARBA" id="ARBA00023146"/>
    </source>
</evidence>
<dbReference type="SUPFAM" id="SSF52374">
    <property type="entry name" value="Nucleotidylyl transferase"/>
    <property type="match status" value="1"/>
</dbReference>
<dbReference type="Gene3D" id="3.30.1360.70">
    <property type="entry name" value="Arginyl tRNA synthetase N-terminal domain"/>
    <property type="match status" value="1"/>
</dbReference>
<name>A0A150RYB8_SORCE</name>
<evidence type="ECO:0000256" key="4">
    <source>
        <dbReference type="ARBA" id="ARBA00022490"/>
    </source>
</evidence>
<evidence type="ECO:0000256" key="8">
    <source>
        <dbReference type="ARBA" id="ARBA00022917"/>
    </source>
</evidence>
<evidence type="ECO:0000256" key="12">
    <source>
        <dbReference type="RuleBase" id="RU363038"/>
    </source>
</evidence>
<dbReference type="InterPro" id="IPR009080">
    <property type="entry name" value="tRNAsynth_Ia_anticodon-bd"/>
</dbReference>
<proteinExistence type="inferred from homology"/>
<dbReference type="FunFam" id="1.10.730.10:FF:000008">
    <property type="entry name" value="Arginine--tRNA ligase"/>
    <property type="match status" value="1"/>
</dbReference>
<comment type="subcellular location">
    <subcellularLocation>
        <location evidence="1 11">Cytoplasm</location>
    </subcellularLocation>
</comment>
<evidence type="ECO:0000259" key="13">
    <source>
        <dbReference type="SMART" id="SM00836"/>
    </source>
</evidence>
<dbReference type="Pfam" id="PF03485">
    <property type="entry name" value="Arg_tRNA_synt_N"/>
    <property type="match status" value="1"/>
</dbReference>
<accession>A0A150RYB8</accession>
<evidence type="ECO:0000256" key="11">
    <source>
        <dbReference type="HAMAP-Rule" id="MF_00123"/>
    </source>
</evidence>
<dbReference type="InterPro" id="IPR014729">
    <property type="entry name" value="Rossmann-like_a/b/a_fold"/>
</dbReference>
<dbReference type="SMART" id="SM01016">
    <property type="entry name" value="Arg_tRNA_synt_N"/>
    <property type="match status" value="1"/>
</dbReference>
<dbReference type="EMBL" id="JEMB01001766">
    <property type="protein sequence ID" value="KYF85217.1"/>
    <property type="molecule type" value="Genomic_DNA"/>
</dbReference>
<feature type="domain" description="Arginyl tRNA synthetase N-terminal" evidence="14">
    <location>
        <begin position="6"/>
        <end position="87"/>
    </location>
</feature>
<evidence type="ECO:0000259" key="14">
    <source>
        <dbReference type="SMART" id="SM01016"/>
    </source>
</evidence>
<gene>
    <name evidence="11" type="primary">argS</name>
    <name evidence="15" type="ORF">BE17_43445</name>
</gene>
<dbReference type="InterPro" id="IPR035684">
    <property type="entry name" value="ArgRS_core"/>
</dbReference>
<keyword evidence="4 11" id="KW-0963">Cytoplasm</keyword>
<comment type="catalytic activity">
    <reaction evidence="10 11">
        <text>tRNA(Arg) + L-arginine + ATP = L-arginyl-tRNA(Arg) + AMP + diphosphate</text>
        <dbReference type="Rhea" id="RHEA:20301"/>
        <dbReference type="Rhea" id="RHEA-COMP:9658"/>
        <dbReference type="Rhea" id="RHEA-COMP:9673"/>
        <dbReference type="ChEBI" id="CHEBI:30616"/>
        <dbReference type="ChEBI" id="CHEBI:32682"/>
        <dbReference type="ChEBI" id="CHEBI:33019"/>
        <dbReference type="ChEBI" id="CHEBI:78442"/>
        <dbReference type="ChEBI" id="CHEBI:78513"/>
        <dbReference type="ChEBI" id="CHEBI:456215"/>
        <dbReference type="EC" id="6.1.1.19"/>
    </reaction>
</comment>
<reference evidence="15 16" key="1">
    <citation type="submission" date="2014-02" db="EMBL/GenBank/DDBJ databases">
        <title>The small core and large imbalanced accessory genome model reveals a collaborative survival strategy of Sorangium cellulosum strains in nature.</title>
        <authorList>
            <person name="Han K."/>
            <person name="Peng R."/>
            <person name="Blom J."/>
            <person name="Li Y.-Z."/>
        </authorList>
    </citation>
    <scope>NUCLEOTIDE SEQUENCE [LARGE SCALE GENOMIC DNA]</scope>
    <source>
        <strain evidence="15 16">So0011-07</strain>
    </source>
</reference>
<evidence type="ECO:0000256" key="3">
    <source>
        <dbReference type="ARBA" id="ARBA00011245"/>
    </source>
</evidence>
<dbReference type="HAMAP" id="MF_00123">
    <property type="entry name" value="Arg_tRNA_synth"/>
    <property type="match status" value="1"/>
</dbReference>
<dbReference type="EC" id="6.1.1.19" evidence="11"/>
<keyword evidence="8 11" id="KW-0648">Protein biosynthesis</keyword>
<sequence>MADPVHALSRALQAAIIAAFGAEHAATDPSLRRSSHADYQANAAMALGKRLGKPPREVAAAIVAQLEVGGICRKVEIAGPGFVNLTLDDAYLVGELAETAGSGQLGIAPAAQPETVIVDYSGPNAAKEMHVGHLRSTIIGDALARVLEALGHRVIRQNHLGDWGTPFGMLIEHMLDLGEAAASEELSVGDLDAFYRQARAKFDGDPAFAERSRRRVVRLQGGDEQTLALWRQLVRESTRYFESVYRRLGVTLTEADFAGESFYNPMLADVIAELTAKGLARESEGALCVFPAGFTGKGGEPLPLIVRKQDGGYGYPTTDLAAIRHRLTTVGAQRLIYVVGAPQSQHFAMVFTTAREAGWLAPPARAEHVAFGSVLGADKKMFKTRSGDTVKLSDLLDEAVERGLKKVREKSPDLDAEAAGAVARAVGVGAVKYADLSSDRIKDYVFDWDRMLALEGNTAPYLMYAHARVRSIFRKGGVASESARGAGFTLAEPAERALALELLRFGAVLEDVAATLEPHRLCGYLYELAGSFTTFYERCPVLKAESDEVRRSRLALCDLTAEVLAKGLGLLGIEAPERM</sequence>
<evidence type="ECO:0000313" key="16">
    <source>
        <dbReference type="Proteomes" id="UP000075635"/>
    </source>
</evidence>
<dbReference type="Proteomes" id="UP000075635">
    <property type="component" value="Unassembled WGS sequence"/>
</dbReference>
<dbReference type="Gene3D" id="3.40.50.620">
    <property type="entry name" value="HUPs"/>
    <property type="match status" value="1"/>
</dbReference>
<dbReference type="GO" id="GO:0005524">
    <property type="term" value="F:ATP binding"/>
    <property type="evidence" value="ECO:0007669"/>
    <property type="project" value="UniProtKB-UniRule"/>
</dbReference>
<dbReference type="NCBIfam" id="TIGR00456">
    <property type="entry name" value="argS"/>
    <property type="match status" value="1"/>
</dbReference>
<evidence type="ECO:0000256" key="5">
    <source>
        <dbReference type="ARBA" id="ARBA00022598"/>
    </source>
</evidence>
<dbReference type="PANTHER" id="PTHR11956">
    <property type="entry name" value="ARGINYL-TRNA SYNTHETASE"/>
    <property type="match status" value="1"/>
</dbReference>
<dbReference type="FunFam" id="3.40.50.620:FF:000030">
    <property type="entry name" value="Arginine--tRNA ligase"/>
    <property type="match status" value="1"/>
</dbReference>
<feature type="domain" description="DALR anticodon binding" evidence="13">
    <location>
        <begin position="462"/>
        <end position="579"/>
    </location>
</feature>
<evidence type="ECO:0000256" key="1">
    <source>
        <dbReference type="ARBA" id="ARBA00004496"/>
    </source>
</evidence>
<dbReference type="GO" id="GO:0006420">
    <property type="term" value="P:arginyl-tRNA aminoacylation"/>
    <property type="evidence" value="ECO:0007669"/>
    <property type="project" value="UniProtKB-UniRule"/>
</dbReference>
<dbReference type="Gene3D" id="1.10.730.10">
    <property type="entry name" value="Isoleucyl-tRNA Synthetase, Domain 1"/>
    <property type="match status" value="1"/>
</dbReference>
<dbReference type="InterPro" id="IPR008909">
    <property type="entry name" value="DALR_anticod-bd"/>
</dbReference>
<keyword evidence="5 11" id="KW-0436">Ligase</keyword>
<dbReference type="CDD" id="cd07956">
    <property type="entry name" value="Anticodon_Ia_Arg"/>
    <property type="match status" value="1"/>
</dbReference>
<dbReference type="PRINTS" id="PR01038">
    <property type="entry name" value="TRNASYNTHARG"/>
</dbReference>
<evidence type="ECO:0000313" key="15">
    <source>
        <dbReference type="EMBL" id="KYF85217.1"/>
    </source>
</evidence>
<dbReference type="AlphaFoldDB" id="A0A150RYB8"/>
<comment type="similarity">
    <text evidence="2 11 12">Belongs to the class-I aminoacyl-tRNA synthetase family.</text>
</comment>
<dbReference type="GO" id="GO:0004814">
    <property type="term" value="F:arginine-tRNA ligase activity"/>
    <property type="evidence" value="ECO:0007669"/>
    <property type="project" value="UniProtKB-UniRule"/>
</dbReference>
<dbReference type="SUPFAM" id="SSF47323">
    <property type="entry name" value="Anticodon-binding domain of a subclass of class I aminoacyl-tRNA synthetases"/>
    <property type="match status" value="1"/>
</dbReference>
<keyword evidence="6 11" id="KW-0547">Nucleotide-binding</keyword>
<protein>
    <recommendedName>
        <fullName evidence="11">Arginine--tRNA ligase</fullName>
        <ecNumber evidence="11">6.1.1.19</ecNumber>
    </recommendedName>
    <alternativeName>
        <fullName evidence="11">Arginyl-tRNA synthetase</fullName>
        <shortName evidence="11">ArgRS</shortName>
    </alternativeName>
</protein>
<evidence type="ECO:0000256" key="6">
    <source>
        <dbReference type="ARBA" id="ARBA00022741"/>
    </source>
</evidence>
<keyword evidence="9 11" id="KW-0030">Aminoacyl-tRNA synthetase</keyword>